<accession>A0AC34RJE4</accession>
<protein>
    <submittedName>
        <fullName evidence="2">Density-regulated protein</fullName>
    </submittedName>
</protein>
<reference evidence="2" key="1">
    <citation type="submission" date="2022-11" db="UniProtKB">
        <authorList>
            <consortium name="WormBaseParasite"/>
        </authorList>
    </citation>
    <scope>IDENTIFICATION</scope>
</reference>
<proteinExistence type="predicted"/>
<sequence>MTEDTVADVSYPLKVQYCGACTMPLEFCEYSSCKEKCREWLEKNLPELAGEVSLTEGETTAEPKKHQVKRGGKGTGKEKKSKDEPGKITLQLNTRSKNKKVTVVKGLTTHGLIHFFEVKLLVFSRS</sequence>
<evidence type="ECO:0000313" key="2">
    <source>
        <dbReference type="WBParaSite" id="JU765_v2.g7504.t2"/>
    </source>
</evidence>
<organism evidence="1 2">
    <name type="scientific">Panagrolaimus sp. JU765</name>
    <dbReference type="NCBI Taxonomy" id="591449"/>
    <lineage>
        <taxon>Eukaryota</taxon>
        <taxon>Metazoa</taxon>
        <taxon>Ecdysozoa</taxon>
        <taxon>Nematoda</taxon>
        <taxon>Chromadorea</taxon>
        <taxon>Rhabditida</taxon>
        <taxon>Tylenchina</taxon>
        <taxon>Panagrolaimomorpha</taxon>
        <taxon>Panagrolaimoidea</taxon>
        <taxon>Panagrolaimidae</taxon>
        <taxon>Panagrolaimus</taxon>
    </lineage>
</organism>
<name>A0AC34RJE4_9BILA</name>
<dbReference type="WBParaSite" id="JU765_v2.g7504.t2">
    <property type="protein sequence ID" value="JU765_v2.g7504.t2"/>
    <property type="gene ID" value="JU765_v2.g7504"/>
</dbReference>
<evidence type="ECO:0000313" key="1">
    <source>
        <dbReference type="Proteomes" id="UP000887576"/>
    </source>
</evidence>
<dbReference type="Proteomes" id="UP000887576">
    <property type="component" value="Unplaced"/>
</dbReference>